<protein>
    <recommendedName>
        <fullName evidence="1">MBG domain-containing protein</fullName>
    </recommendedName>
</protein>
<feature type="domain" description="MBG" evidence="1">
    <location>
        <begin position="6"/>
        <end position="77"/>
    </location>
</feature>
<dbReference type="AlphaFoldDB" id="A0A7X0EEA4"/>
<dbReference type="Pfam" id="PF18676">
    <property type="entry name" value="MBG_2"/>
    <property type="match status" value="1"/>
</dbReference>
<evidence type="ECO:0000313" key="2">
    <source>
        <dbReference type="EMBL" id="MBB6252840.1"/>
    </source>
</evidence>
<gene>
    <name evidence="2" type="ORF">FHS74_003408</name>
</gene>
<proteinExistence type="predicted"/>
<dbReference type="EMBL" id="JACIIZ010000009">
    <property type="protein sequence ID" value="MBB6252840.1"/>
    <property type="molecule type" value="Genomic_DNA"/>
</dbReference>
<organism evidence="2 3">
    <name type="scientific">Nitrospirillum iridis</name>
    <dbReference type="NCBI Taxonomy" id="765888"/>
    <lineage>
        <taxon>Bacteria</taxon>
        <taxon>Pseudomonadati</taxon>
        <taxon>Pseudomonadota</taxon>
        <taxon>Alphaproteobacteria</taxon>
        <taxon>Rhodospirillales</taxon>
        <taxon>Azospirillaceae</taxon>
        <taxon>Nitrospirillum</taxon>
    </lineage>
</organism>
<dbReference type="Proteomes" id="UP000539175">
    <property type="component" value="Unassembled WGS sequence"/>
</dbReference>
<dbReference type="Gene3D" id="3.30.210.10">
    <property type="entry name" value="DNA polymerase, thumb domain"/>
    <property type="match status" value="1"/>
</dbReference>
<dbReference type="InterPro" id="IPR037160">
    <property type="entry name" value="DNA_Pol_thumb_sf"/>
</dbReference>
<reference evidence="2 3" key="1">
    <citation type="submission" date="2020-08" db="EMBL/GenBank/DDBJ databases">
        <title>Genomic Encyclopedia of Type Strains, Phase IV (KMG-IV): sequencing the most valuable type-strain genomes for metagenomic binning, comparative biology and taxonomic classification.</title>
        <authorList>
            <person name="Goeker M."/>
        </authorList>
    </citation>
    <scope>NUCLEOTIDE SEQUENCE [LARGE SCALE GENOMIC DNA]</scope>
    <source>
        <strain evidence="2 3">DSM 22198</strain>
    </source>
</reference>
<sequence>MNRAALTVAANDVTVAFGGTPVYTANYTGFVNGETAAVLGGTLSFTGGGTAAGTYRVTPGGLTSPNYVITYIAGTLTVQADPTPTVLPEVPSSTHFVDPPSGKVPFAPTQPLVGSDVSQGVYRVIYLAPAASIPSPGTVITNTSTFSAAGQDGTTETEFEIAKRWR</sequence>
<comment type="caution">
    <text evidence="2">The sequence shown here is derived from an EMBL/GenBank/DDBJ whole genome shotgun (WGS) entry which is preliminary data.</text>
</comment>
<evidence type="ECO:0000313" key="3">
    <source>
        <dbReference type="Proteomes" id="UP000539175"/>
    </source>
</evidence>
<evidence type="ECO:0000259" key="1">
    <source>
        <dbReference type="Pfam" id="PF18676"/>
    </source>
</evidence>
<accession>A0A7X0EEA4</accession>
<dbReference type="InterPro" id="IPR041286">
    <property type="entry name" value="MBG_2"/>
</dbReference>
<name>A0A7X0EEA4_9PROT</name>
<keyword evidence="3" id="KW-1185">Reference proteome</keyword>